<dbReference type="AlphaFoldDB" id="A0A1W1ICX3"/>
<keyword evidence="2" id="KW-1185">Reference proteome</keyword>
<organism evidence="1 2">
    <name type="scientific">Trichococcus pasteurii</name>
    <dbReference type="NCBI Taxonomy" id="43064"/>
    <lineage>
        <taxon>Bacteria</taxon>
        <taxon>Bacillati</taxon>
        <taxon>Bacillota</taxon>
        <taxon>Bacilli</taxon>
        <taxon>Lactobacillales</taxon>
        <taxon>Carnobacteriaceae</taxon>
        <taxon>Trichococcus</taxon>
    </lineage>
</organism>
<dbReference type="EMBL" id="FWEY01000001">
    <property type="protein sequence ID" value="SLM50845.1"/>
    <property type="molecule type" value="Genomic_DNA"/>
</dbReference>
<dbReference type="Proteomes" id="UP000195985">
    <property type="component" value="Unassembled WGS sequence"/>
</dbReference>
<proteinExistence type="predicted"/>
<accession>A0A1W1ICX3</accession>
<evidence type="ECO:0000313" key="2">
    <source>
        <dbReference type="Proteomes" id="UP000195985"/>
    </source>
</evidence>
<name>A0A1W1ICX3_9LACT</name>
<evidence type="ECO:0000313" key="1">
    <source>
        <dbReference type="EMBL" id="SLM50845.1"/>
    </source>
</evidence>
<gene>
    <name evidence="1" type="ORF">TPAS_517</name>
</gene>
<reference evidence="2" key="1">
    <citation type="submission" date="2016-04" db="EMBL/GenBank/DDBJ databases">
        <authorList>
            <person name="Strepis N."/>
        </authorList>
    </citation>
    <scope>NUCLEOTIDE SEQUENCE [LARGE SCALE GENOMIC DNA]</scope>
</reference>
<sequence length="90" mass="10148">MRKASADSIKRIAQLEKQIGNKGDTAELFQKALSEVLQEATDEELRTAAGSGKFGKDPAPDELFAMHELFRSRAERKVNQYRDEKGKNHD</sequence>
<dbReference type="STRING" id="43064.SAMN04488086_10363"/>
<protein>
    <submittedName>
        <fullName evidence="1">Uncharacterized protein</fullName>
    </submittedName>
</protein>